<dbReference type="PANTHER" id="PTHR43135:SF3">
    <property type="entry name" value="ALPHA-D-RIBOSE 1-METHYLPHOSPHONATE 5-TRIPHOSPHATE DIPHOSPHATASE"/>
    <property type="match status" value="1"/>
</dbReference>
<dbReference type="Gene3D" id="3.20.20.140">
    <property type="entry name" value="Metal-dependent hydrolases"/>
    <property type="match status" value="1"/>
</dbReference>
<comment type="caution">
    <text evidence="2">The sequence shown here is derived from an EMBL/GenBank/DDBJ whole genome shotgun (WGS) entry which is preliminary data.</text>
</comment>
<dbReference type="InterPro" id="IPR012696">
    <property type="entry name" value="PhnM"/>
</dbReference>
<evidence type="ECO:0000313" key="3">
    <source>
        <dbReference type="Proteomes" id="UP000017819"/>
    </source>
</evidence>
<organism evidence="2 3">
    <name type="scientific">Lutibaculum baratangense AMV1</name>
    <dbReference type="NCBI Taxonomy" id="631454"/>
    <lineage>
        <taxon>Bacteria</taxon>
        <taxon>Pseudomonadati</taxon>
        <taxon>Pseudomonadota</taxon>
        <taxon>Alphaproteobacteria</taxon>
        <taxon>Hyphomicrobiales</taxon>
        <taxon>Tepidamorphaceae</taxon>
        <taxon>Lutibaculum</taxon>
    </lineage>
</organism>
<dbReference type="InterPro" id="IPR032466">
    <property type="entry name" value="Metal_Hydrolase"/>
</dbReference>
<dbReference type="Proteomes" id="UP000017819">
    <property type="component" value="Unassembled WGS sequence"/>
</dbReference>
<dbReference type="Gene3D" id="2.30.40.10">
    <property type="entry name" value="Urease, subunit C, domain 1"/>
    <property type="match status" value="2"/>
</dbReference>
<reference evidence="2 3" key="1">
    <citation type="journal article" date="2014" name="Genome Announc.">
        <title>Draft Genome Sequence of Lutibaculum baratangense Strain AMV1T, Isolated from a Mud Volcano in Andamans, India.</title>
        <authorList>
            <person name="Singh A."/>
            <person name="Sreenivas A."/>
            <person name="Sathyanarayana Reddy G."/>
            <person name="Pinnaka A.K."/>
            <person name="Shivaji S."/>
        </authorList>
    </citation>
    <scope>NUCLEOTIDE SEQUENCE [LARGE SCALE GENOMIC DNA]</scope>
    <source>
        <strain evidence="2 3">AMV1</strain>
    </source>
</reference>
<dbReference type="Pfam" id="PF07969">
    <property type="entry name" value="Amidohydro_3"/>
    <property type="match status" value="1"/>
</dbReference>
<dbReference type="eggNOG" id="COG3454">
    <property type="taxonomic scope" value="Bacteria"/>
</dbReference>
<protein>
    <submittedName>
        <fullName evidence="2">Metal-dependent hydrolase involved in phosphonate metabolism</fullName>
    </submittedName>
</protein>
<name>V4RCE9_9HYPH</name>
<dbReference type="STRING" id="631454.N177_2791"/>
<dbReference type="CDD" id="cd01306">
    <property type="entry name" value="PhnM"/>
    <property type="match status" value="1"/>
</dbReference>
<dbReference type="InterPro" id="IPR011059">
    <property type="entry name" value="Metal-dep_hydrolase_composite"/>
</dbReference>
<dbReference type="PATRIC" id="fig|631454.5.peg.2756"/>
<dbReference type="InterPro" id="IPR013108">
    <property type="entry name" value="Amidohydro_3"/>
</dbReference>
<gene>
    <name evidence="2" type="ORF">N177_2791</name>
</gene>
<sequence length="383" mass="41580">MSEMGEFTIRNARLVLADEVIEGDLHVRDGMIHAVDHQGAVPAGAEDFAGDYLLPGLVELHTDHLENHFAPRPGVQWNPLAAVQAHDAQVAGSGITTVFDALRAGTDEDAGRLGRDMQSLAGAIARGRSEDRLRADHYIHLRCEISSRDVVDEIEPYLGDPIVRLISLMDHTPGQRQFASLDTYRRYYQGRFGMSDEAMARFIEERLENHRLYAATSRAAVVERCRGTGLTLASHDDATREHVAEAVEAGVVISEFPTTLEAAEAARAAGFRVLMGAPNVVRGGSHSGNVAATSLAESGLLDVLSSDYVPFSLLTAAFLLPERVPGMSLPRAVALVTREPADAVGMSDRGEIAHGRRADFVRVRHDGDLPAVRGVWREGRRVA</sequence>
<dbReference type="NCBIfam" id="NF011983">
    <property type="entry name" value="PRK15446.1-4"/>
    <property type="match status" value="1"/>
</dbReference>
<evidence type="ECO:0000313" key="2">
    <source>
        <dbReference type="EMBL" id="ESR23846.1"/>
    </source>
</evidence>
<dbReference type="GO" id="GO:0019700">
    <property type="term" value="P:organic phosphonate catabolic process"/>
    <property type="evidence" value="ECO:0007669"/>
    <property type="project" value="InterPro"/>
</dbReference>
<proteinExistence type="predicted"/>
<accession>V4RCE9</accession>
<dbReference type="NCBIfam" id="NF011987">
    <property type="entry name" value="PRK15446.2-3"/>
    <property type="match status" value="1"/>
</dbReference>
<dbReference type="NCBIfam" id="TIGR02318">
    <property type="entry name" value="phosphono_phnM"/>
    <property type="match status" value="1"/>
</dbReference>
<keyword evidence="2" id="KW-0378">Hydrolase</keyword>
<dbReference type="InterPro" id="IPR051781">
    <property type="entry name" value="Metallo-dep_Hydrolase"/>
</dbReference>
<dbReference type="NCBIfam" id="NF011990">
    <property type="entry name" value="PRK15446.2-6"/>
    <property type="match status" value="1"/>
</dbReference>
<dbReference type="SUPFAM" id="SSF51556">
    <property type="entry name" value="Metallo-dependent hydrolases"/>
    <property type="match status" value="1"/>
</dbReference>
<dbReference type="PANTHER" id="PTHR43135">
    <property type="entry name" value="ALPHA-D-RIBOSE 1-METHYLPHOSPHONATE 5-TRIPHOSPHATE DIPHOSPHATASE"/>
    <property type="match status" value="1"/>
</dbReference>
<feature type="domain" description="Amidohydrolase 3" evidence="1">
    <location>
        <begin position="220"/>
        <end position="382"/>
    </location>
</feature>
<evidence type="ECO:0000259" key="1">
    <source>
        <dbReference type="Pfam" id="PF07969"/>
    </source>
</evidence>
<dbReference type="PIRSF" id="PIRSF038971">
    <property type="entry name" value="PhnM"/>
    <property type="match status" value="1"/>
</dbReference>
<dbReference type="NCBIfam" id="NF011981">
    <property type="entry name" value="PRK15446.1-2"/>
    <property type="match status" value="1"/>
</dbReference>
<dbReference type="GO" id="GO:0016810">
    <property type="term" value="F:hydrolase activity, acting on carbon-nitrogen (but not peptide) bonds"/>
    <property type="evidence" value="ECO:0007669"/>
    <property type="project" value="InterPro"/>
</dbReference>
<dbReference type="SUPFAM" id="SSF51338">
    <property type="entry name" value="Composite domain of metallo-dependent hydrolases"/>
    <property type="match status" value="1"/>
</dbReference>
<dbReference type="NCBIfam" id="NF011984">
    <property type="entry name" value="PRK15446.1-5"/>
    <property type="match status" value="1"/>
</dbReference>
<dbReference type="AlphaFoldDB" id="V4RCE9"/>
<keyword evidence="3" id="KW-1185">Reference proteome</keyword>
<dbReference type="EMBL" id="AWXZ01000037">
    <property type="protein sequence ID" value="ESR23846.1"/>
    <property type="molecule type" value="Genomic_DNA"/>
</dbReference>